<gene>
    <name evidence="2" type="ORF">CLIT_10c02090</name>
</gene>
<feature type="transmembrane region" description="Helical" evidence="1">
    <location>
        <begin position="73"/>
        <end position="92"/>
    </location>
</feature>
<feature type="transmembrane region" description="Helical" evidence="1">
    <location>
        <begin position="368"/>
        <end position="388"/>
    </location>
</feature>
<feature type="transmembrane region" description="Helical" evidence="1">
    <location>
        <begin position="241"/>
        <end position="259"/>
    </location>
</feature>
<dbReference type="AlphaFoldDB" id="A0A069RMS2"/>
<reference evidence="2 3" key="1">
    <citation type="submission" date="2014-03" db="EMBL/GenBank/DDBJ databases">
        <title>Genome sequence of Clostridium litorale W6, DSM 5388.</title>
        <authorList>
            <person name="Poehlein A."/>
            <person name="Jagirdar A."/>
            <person name="Khonsari B."/>
            <person name="Chibani C.M."/>
            <person name="Gutierrez Gutierrez D.A."/>
            <person name="Davydova E."/>
            <person name="Alghaithi H.S."/>
            <person name="Nair K.P."/>
            <person name="Dhamotharan K."/>
            <person name="Chandran L."/>
            <person name="G W."/>
            <person name="Daniel R."/>
        </authorList>
    </citation>
    <scope>NUCLEOTIDE SEQUENCE [LARGE SCALE GENOMIC DNA]</scope>
    <source>
        <strain evidence="2 3">W6</strain>
    </source>
</reference>
<dbReference type="Proteomes" id="UP000027946">
    <property type="component" value="Unassembled WGS sequence"/>
</dbReference>
<dbReference type="EMBL" id="JJMM01000010">
    <property type="protein sequence ID" value="KDR95482.1"/>
    <property type="molecule type" value="Genomic_DNA"/>
</dbReference>
<feature type="transmembrane region" description="Helical" evidence="1">
    <location>
        <begin position="320"/>
        <end position="347"/>
    </location>
</feature>
<protein>
    <submittedName>
        <fullName evidence="2">Uncharacterized protein</fullName>
    </submittedName>
</protein>
<evidence type="ECO:0000313" key="3">
    <source>
        <dbReference type="Proteomes" id="UP000027946"/>
    </source>
</evidence>
<keyword evidence="1" id="KW-0472">Membrane</keyword>
<keyword evidence="1" id="KW-1133">Transmembrane helix</keyword>
<keyword evidence="3" id="KW-1185">Reference proteome</keyword>
<dbReference type="OrthoDB" id="9988312at2"/>
<evidence type="ECO:0000313" key="2">
    <source>
        <dbReference type="EMBL" id="KDR95482.1"/>
    </source>
</evidence>
<evidence type="ECO:0000256" key="1">
    <source>
        <dbReference type="SAM" id="Phobius"/>
    </source>
</evidence>
<feature type="transmembrane region" description="Helical" evidence="1">
    <location>
        <begin position="12"/>
        <end position="31"/>
    </location>
</feature>
<proteinExistence type="predicted"/>
<keyword evidence="1" id="KW-0812">Transmembrane</keyword>
<organism evidence="2 3">
    <name type="scientific">Peptoclostridium litorale DSM 5388</name>
    <dbReference type="NCBI Taxonomy" id="1121324"/>
    <lineage>
        <taxon>Bacteria</taxon>
        <taxon>Bacillati</taxon>
        <taxon>Bacillota</taxon>
        <taxon>Clostridia</taxon>
        <taxon>Peptostreptococcales</taxon>
        <taxon>Peptoclostridiaceae</taxon>
        <taxon>Peptoclostridium</taxon>
    </lineage>
</organism>
<feature type="transmembrane region" description="Helical" evidence="1">
    <location>
        <begin position="408"/>
        <end position="426"/>
    </location>
</feature>
<name>A0A069RMS2_PEPLI</name>
<dbReference type="RefSeq" id="WP_038263758.1">
    <property type="nucleotide sequence ID" value="NZ_FSRH01000010.1"/>
</dbReference>
<accession>A0A069RMS2</accession>
<feature type="transmembrane region" description="Helical" evidence="1">
    <location>
        <begin position="288"/>
        <end position="308"/>
    </location>
</feature>
<feature type="transmembrane region" description="Helical" evidence="1">
    <location>
        <begin position="218"/>
        <end position="235"/>
    </location>
</feature>
<sequence>MENVYRLGNRKLIIYLLVFFMASGMVTYMSVENTMEYKTALEKYDEGRGKEGSNTEIEELRESMSGGRESERYAVRAFGTLIICAIELIILYQYFLKTGRVIVDEEGIKVYTMFREKPREVYAWEHIGGIKFQYGEGIWGLVSEYGMKIGISNRSGGRLDYFVPTGRLLCCSEIPKAIERHRPDLAVEFQADAEKGHMPIPEIFNGACTEYKSGIGDYMKYSIIILVFALLKIVLKAPLINLMAIAGSIYFGYLAKIGMNYRAFMSQRREYVDFDMGWEHAKTRIGRYFGAAIAVELIMLVFIGLGYLCLASNLEVGYKVLWSMLLAAAGLFTVYRIYLIPYIASLADKNVSYTSLNALLIKKYSREVAFAVAVSAIQLLPVAAVLGVYHGDTYALMETLDKAKYANIAMGVFLFPYMSCFVMKFLDMPAEALGGGVGE</sequence>
<comment type="caution">
    <text evidence="2">The sequence shown here is derived from an EMBL/GenBank/DDBJ whole genome shotgun (WGS) entry which is preliminary data.</text>
</comment>
<dbReference type="STRING" id="1121324.CLIT_10c02090"/>